<accession>A0A2N5TZK1</accession>
<reference evidence="3 4" key="1">
    <citation type="submission" date="2017-11" db="EMBL/GenBank/DDBJ databases">
        <title>De novo assembly and phasing of dikaryotic genomes from two isolates of Puccinia coronata f. sp. avenae, the causal agent of oat crown rust.</title>
        <authorList>
            <person name="Miller M.E."/>
            <person name="Zhang Y."/>
            <person name="Omidvar V."/>
            <person name="Sperschneider J."/>
            <person name="Schwessinger B."/>
            <person name="Raley C."/>
            <person name="Palmer J.M."/>
            <person name="Garnica D."/>
            <person name="Upadhyaya N."/>
            <person name="Rathjen J."/>
            <person name="Taylor J.M."/>
            <person name="Park R.F."/>
            <person name="Dodds P.N."/>
            <person name="Hirsch C.D."/>
            <person name="Kianian S.F."/>
            <person name="Figueroa M."/>
        </authorList>
    </citation>
    <scope>NUCLEOTIDE SEQUENCE [LARGE SCALE GENOMIC DNA]</scope>
    <source>
        <strain evidence="2">12NC29</strain>
        <strain evidence="1">12SD80</strain>
    </source>
</reference>
<dbReference type="OrthoDB" id="45365at2759"/>
<protein>
    <submittedName>
        <fullName evidence="1">Uncharacterized protein</fullName>
    </submittedName>
</protein>
<dbReference type="Proteomes" id="UP000235388">
    <property type="component" value="Unassembled WGS sequence"/>
</dbReference>
<dbReference type="STRING" id="200324.A0A2N5TZK1"/>
<proteinExistence type="predicted"/>
<evidence type="ECO:0000313" key="4">
    <source>
        <dbReference type="Proteomes" id="UP000235392"/>
    </source>
</evidence>
<evidence type="ECO:0000313" key="3">
    <source>
        <dbReference type="Proteomes" id="UP000235388"/>
    </source>
</evidence>
<dbReference type="EMBL" id="PGCI01000282">
    <property type="protein sequence ID" value="PLW30933.1"/>
    <property type="molecule type" value="Genomic_DNA"/>
</dbReference>
<organism evidence="1 4">
    <name type="scientific">Puccinia coronata f. sp. avenae</name>
    <dbReference type="NCBI Taxonomy" id="200324"/>
    <lineage>
        <taxon>Eukaryota</taxon>
        <taxon>Fungi</taxon>
        <taxon>Dikarya</taxon>
        <taxon>Basidiomycota</taxon>
        <taxon>Pucciniomycotina</taxon>
        <taxon>Pucciniomycetes</taxon>
        <taxon>Pucciniales</taxon>
        <taxon>Pucciniaceae</taxon>
        <taxon>Puccinia</taxon>
    </lineage>
</organism>
<dbReference type="Proteomes" id="UP000235392">
    <property type="component" value="Unassembled WGS sequence"/>
</dbReference>
<dbReference type="InterPro" id="IPR015915">
    <property type="entry name" value="Kelch-typ_b-propeller"/>
</dbReference>
<dbReference type="SUPFAM" id="SSF117281">
    <property type="entry name" value="Kelch motif"/>
    <property type="match status" value="1"/>
</dbReference>
<name>A0A2N5TZK1_9BASI</name>
<gene>
    <name evidence="2" type="ORF">PCANC_19411</name>
    <name evidence="1" type="ORF">PCASD_20461</name>
</gene>
<dbReference type="AlphaFoldDB" id="A0A2N5TZK1"/>
<sequence>MVTFLSSSLAPPFPRLGLASTTFRSLIDPPTMYLFGGLFDGELQQDVYFATYRNHLASTSLMINIFRAHGIAPLPRSHAQLTTHKCSLFVWGGQTSPTTPVDNGWLYKMSLVSHSWSLFLSASVMPRANTF</sequence>
<comment type="caution">
    <text evidence="1">The sequence shown here is derived from an EMBL/GenBank/DDBJ whole genome shotgun (WGS) entry which is preliminary data.</text>
</comment>
<evidence type="ECO:0000313" key="1">
    <source>
        <dbReference type="EMBL" id="PLW30933.1"/>
    </source>
</evidence>
<dbReference type="Gene3D" id="2.120.10.80">
    <property type="entry name" value="Kelch-type beta propeller"/>
    <property type="match status" value="1"/>
</dbReference>
<dbReference type="EMBL" id="PGCJ01000144">
    <property type="protein sequence ID" value="PLW43741.1"/>
    <property type="molecule type" value="Genomic_DNA"/>
</dbReference>
<evidence type="ECO:0000313" key="2">
    <source>
        <dbReference type="EMBL" id="PLW43741.1"/>
    </source>
</evidence>
<keyword evidence="3" id="KW-1185">Reference proteome</keyword>